<proteinExistence type="evidence at transcript level"/>
<evidence type="ECO:0000313" key="2">
    <source>
        <dbReference type="EMBL" id="AEH41490.1"/>
    </source>
</evidence>
<protein>
    <recommendedName>
        <fullName evidence="1">F-box domain-containing protein</fullName>
    </recommendedName>
</protein>
<dbReference type="InterPro" id="IPR001810">
    <property type="entry name" value="F-box_dom"/>
</dbReference>
<evidence type="ECO:0000259" key="1">
    <source>
        <dbReference type="PROSITE" id="PS50181"/>
    </source>
</evidence>
<accession>F8QWX4</accession>
<dbReference type="SUPFAM" id="SSF81383">
    <property type="entry name" value="F-box domain"/>
    <property type="match status" value="1"/>
</dbReference>
<organism evidence="2">
    <name type="scientific">Endocarpon pusillum</name>
    <dbReference type="NCBI Taxonomy" id="364733"/>
    <lineage>
        <taxon>Eukaryota</taxon>
        <taxon>Fungi</taxon>
        <taxon>Dikarya</taxon>
        <taxon>Ascomycota</taxon>
        <taxon>Pezizomycotina</taxon>
        <taxon>Eurotiomycetes</taxon>
        <taxon>Chaetothyriomycetidae</taxon>
        <taxon>Verrucariales</taxon>
        <taxon>Verrucariaceae</taxon>
        <taxon>Endocarpon</taxon>
    </lineage>
</organism>
<sequence>MKLSHLPLEIQLMIIRALDYKSLLKLSATGKAFRRIFLHDNKNLLKHALLDVEESRIPPTLKSTCPTNEEKLFFLPCYGCHTLLLACSFSRKDWCSTSTRNGPNAFSRRCLTCQAQGKYRLSRHSRLLDMPGVWEENVYCGGCKLVMHTASRVNCRIYEHSDQISYCRCQQMVWKDFRCVFCRAKASGEKWPTGQRFTVDCWSLSCSPGDDSPARLRLAAQQQ</sequence>
<name>F8QWX4_9EURO</name>
<dbReference type="InterPro" id="IPR036047">
    <property type="entry name" value="F-box-like_dom_sf"/>
</dbReference>
<dbReference type="AlphaFoldDB" id="F8QWX4"/>
<reference evidence="2" key="1">
    <citation type="journal article" date="2011" name="World J. Microbiol. Biotechnol.">
        <title>Construction and characterization of a full-length cDNA library from mycobiont of Endocarpon pusillum (lichen-forming Ascomycota).</title>
        <authorList>
            <person name="Wang Y.-Y."/>
            <person name="Zhang T."/>
            <person name="Zhou Q.-M."/>
            <person name="Wei J.-C."/>
        </authorList>
    </citation>
    <scope>NUCLEOTIDE SEQUENCE</scope>
</reference>
<dbReference type="EMBL" id="HM193165">
    <property type="protein sequence ID" value="AEH41490.1"/>
    <property type="molecule type" value="mRNA"/>
</dbReference>
<dbReference type="PROSITE" id="PS50181">
    <property type="entry name" value="FBOX"/>
    <property type="match status" value="1"/>
</dbReference>
<feature type="domain" description="F-box" evidence="1">
    <location>
        <begin position="1"/>
        <end position="48"/>
    </location>
</feature>